<sequence length="360" mass="38210">MRLSSQLGKAAVGVVALSLLAGCAGESDAGGAPERTPERPTSWIDLPVKADARNVVHTDADDRPHAVRITVRSLVRGTEEDMRGDRVDEGLKGTVPHYLTFEVTNTSPRTIPDAFMVDSDLLLIGTDWEHGQEVHVSGGRPGGVDLPCANLPPETLAPGASYETCVTYALPEGVGVLSVMHYAGGYLDETGAVAVWPVDGGLETVSAGLAEPGDVIPVRHDADADGILELPATLVSVRRGSTADLKGPDLPLTAEERHGVPYYVSVTYTNTGTSDLYNDQSGRIRLLTQHGRQIPEKSHSFVDSEVPGCPSDWMFATVPTGESVTQCSIHVVTGQAEKPFAVGFDQAERAGLVVWRADVL</sequence>
<name>A0ABP6R1E9_9ACTN</name>
<proteinExistence type="predicted"/>
<dbReference type="PROSITE" id="PS51257">
    <property type="entry name" value="PROKAR_LIPOPROTEIN"/>
    <property type="match status" value="1"/>
</dbReference>
<evidence type="ECO:0000313" key="1">
    <source>
        <dbReference type="EMBL" id="GAA3258230.1"/>
    </source>
</evidence>
<dbReference type="RefSeq" id="WP_086702836.1">
    <property type="nucleotide sequence ID" value="NZ_BAAAUW010000008.1"/>
</dbReference>
<keyword evidence="2" id="KW-1185">Reference proteome</keyword>
<dbReference type="Proteomes" id="UP001500728">
    <property type="component" value="Unassembled WGS sequence"/>
</dbReference>
<dbReference type="EMBL" id="BAAAUW010000008">
    <property type="protein sequence ID" value="GAA3258230.1"/>
    <property type="molecule type" value="Genomic_DNA"/>
</dbReference>
<reference evidence="2" key="1">
    <citation type="journal article" date="2019" name="Int. J. Syst. Evol. Microbiol.">
        <title>The Global Catalogue of Microorganisms (GCM) 10K type strain sequencing project: providing services to taxonomists for standard genome sequencing and annotation.</title>
        <authorList>
            <consortium name="The Broad Institute Genomics Platform"/>
            <consortium name="The Broad Institute Genome Sequencing Center for Infectious Disease"/>
            <person name="Wu L."/>
            <person name="Ma J."/>
        </authorList>
    </citation>
    <scope>NUCLEOTIDE SEQUENCE [LARGE SCALE GENOMIC DNA]</scope>
    <source>
        <strain evidence="2">JCM 9381</strain>
    </source>
</reference>
<comment type="caution">
    <text evidence="1">The sequence shown here is derived from an EMBL/GenBank/DDBJ whole genome shotgun (WGS) entry which is preliminary data.</text>
</comment>
<gene>
    <name evidence="1" type="ORF">GCM10010469_22760</name>
</gene>
<evidence type="ECO:0008006" key="3">
    <source>
        <dbReference type="Google" id="ProtNLM"/>
    </source>
</evidence>
<evidence type="ECO:0000313" key="2">
    <source>
        <dbReference type="Proteomes" id="UP001500728"/>
    </source>
</evidence>
<accession>A0ABP6R1E9</accession>
<protein>
    <recommendedName>
        <fullName evidence="3">DUF4352 domain-containing protein</fullName>
    </recommendedName>
</protein>
<organism evidence="1 2">
    <name type="scientific">Streptomyces labedae</name>
    <dbReference type="NCBI Taxonomy" id="285569"/>
    <lineage>
        <taxon>Bacteria</taxon>
        <taxon>Bacillati</taxon>
        <taxon>Actinomycetota</taxon>
        <taxon>Actinomycetes</taxon>
        <taxon>Kitasatosporales</taxon>
        <taxon>Streptomycetaceae</taxon>
        <taxon>Streptomyces</taxon>
    </lineage>
</organism>